<dbReference type="NCBIfam" id="NF003678">
    <property type="entry name" value="PRK05305.1-2"/>
    <property type="match status" value="1"/>
</dbReference>
<feature type="transmembrane region" description="Helical" evidence="13">
    <location>
        <begin position="50"/>
        <end position="67"/>
    </location>
</feature>
<protein>
    <recommendedName>
        <fullName evidence="11">Phosphatidylserine decarboxylase proenzyme</fullName>
        <ecNumber evidence="11">4.1.1.65</ecNumber>
    </recommendedName>
    <component>
        <recommendedName>
            <fullName evidence="11">Phosphatidylserine decarboxylase alpha chain</fullName>
        </recommendedName>
    </component>
    <component>
        <recommendedName>
            <fullName evidence="11">Phosphatidylserine decarboxylase beta chain</fullName>
        </recommendedName>
    </component>
</protein>
<keyword evidence="2 11" id="KW-0444">Lipid biosynthesis</keyword>
<evidence type="ECO:0000256" key="11">
    <source>
        <dbReference type="HAMAP-Rule" id="MF_00664"/>
    </source>
</evidence>
<dbReference type="UniPathway" id="UPA00558">
    <property type="reaction ID" value="UER00616"/>
</dbReference>
<feature type="modified residue" description="Pyruvic acid (Ser); by autocatalysis" evidence="11">
    <location>
        <position position="231"/>
    </location>
</feature>
<feature type="compositionally biased region" description="Basic and acidic residues" evidence="12">
    <location>
        <begin position="1"/>
        <end position="11"/>
    </location>
</feature>
<evidence type="ECO:0000256" key="4">
    <source>
        <dbReference type="ARBA" id="ARBA00023098"/>
    </source>
</evidence>
<evidence type="ECO:0000313" key="14">
    <source>
        <dbReference type="EMBL" id="SUE33718.1"/>
    </source>
</evidence>
<name>A0A379MQ02_9BACT</name>
<evidence type="ECO:0000256" key="1">
    <source>
        <dbReference type="ARBA" id="ARBA00022475"/>
    </source>
</evidence>
<comment type="cofactor">
    <cofactor evidence="11">
        <name>pyruvate</name>
        <dbReference type="ChEBI" id="CHEBI:15361"/>
    </cofactor>
    <text evidence="11">Binds 1 pyruvoyl group covalently per subunit.</text>
</comment>
<keyword evidence="9 11" id="KW-1208">Phospholipid metabolism</keyword>
<comment type="pathway">
    <text evidence="11">Phospholipid metabolism; phosphatidylethanolamine biosynthesis; phosphatidylethanolamine from CDP-diacylglycerol: step 2/2.</text>
</comment>
<dbReference type="PANTHER" id="PTHR35809:SF1">
    <property type="entry name" value="ARCHAETIDYLSERINE DECARBOXYLASE PROENZYME-RELATED"/>
    <property type="match status" value="1"/>
</dbReference>
<evidence type="ECO:0000256" key="13">
    <source>
        <dbReference type="SAM" id="Phobius"/>
    </source>
</evidence>
<dbReference type="HAMAP" id="MF_00664">
    <property type="entry name" value="PS_decarb_PSD_A"/>
    <property type="match status" value="1"/>
</dbReference>
<comment type="catalytic activity">
    <reaction evidence="11">
        <text>a 1,2-diacyl-sn-glycero-3-phospho-L-serine + H(+) = a 1,2-diacyl-sn-glycero-3-phosphoethanolamine + CO2</text>
        <dbReference type="Rhea" id="RHEA:20828"/>
        <dbReference type="ChEBI" id="CHEBI:15378"/>
        <dbReference type="ChEBI" id="CHEBI:16526"/>
        <dbReference type="ChEBI" id="CHEBI:57262"/>
        <dbReference type="ChEBI" id="CHEBI:64612"/>
        <dbReference type="EC" id="4.1.1.65"/>
    </reaction>
</comment>
<feature type="active site" description="Schiff-base intermediate with substrate; via pyruvic acid" evidence="11">
    <location>
        <position position="231"/>
    </location>
</feature>
<evidence type="ECO:0000256" key="9">
    <source>
        <dbReference type="ARBA" id="ARBA00023264"/>
    </source>
</evidence>
<dbReference type="STRING" id="880526.GCA_000427365_00518"/>
<dbReference type="GO" id="GO:0004609">
    <property type="term" value="F:phosphatidylserine decarboxylase activity"/>
    <property type="evidence" value="ECO:0007669"/>
    <property type="project" value="UniProtKB-UniRule"/>
</dbReference>
<keyword evidence="8 11" id="KW-0456">Lyase</keyword>
<comment type="PTM">
    <text evidence="11">Is synthesized initially as an inactive proenzyme. Formation of the active enzyme involves a self-maturation process in which the active site pyruvoyl group is generated from an internal serine residue via an autocatalytic post-translational modification. Two non-identical subunits are generated from the proenzyme in this reaction, and the pyruvate is formed at the N-terminus of the alpha chain, which is derived from the carboxyl end of the proenzyme. The post-translation cleavage follows an unusual pathway, termed non-hydrolytic serinolysis, in which the side chain hydroxyl group of the serine supplies its oxygen atom to form the C-terminus of the beta chain, while the remainder of the serine residue undergoes an oxidative deamination to produce ammonia and the pyruvoyl prosthetic group on the alpha chain.</text>
</comment>
<comment type="subcellular location">
    <subcellularLocation>
        <location evidence="11">Cell membrane</location>
        <topology evidence="11">Peripheral membrane protein</topology>
    </subcellularLocation>
</comment>
<reference evidence="14 15" key="1">
    <citation type="submission" date="2018-06" db="EMBL/GenBank/DDBJ databases">
        <authorList>
            <consortium name="Pathogen Informatics"/>
            <person name="Doyle S."/>
        </authorList>
    </citation>
    <scope>NUCLEOTIDE SEQUENCE [LARGE SCALE GENOMIC DNA]</scope>
    <source>
        <strain evidence="14 15">NCTC11190</strain>
    </source>
</reference>
<evidence type="ECO:0000313" key="15">
    <source>
        <dbReference type="Proteomes" id="UP000255233"/>
    </source>
</evidence>
<feature type="chain" id="PRO_5023478483" description="Phosphatidylserine decarboxylase alpha chain" evidence="11">
    <location>
        <begin position="231"/>
        <end position="269"/>
    </location>
</feature>
<evidence type="ECO:0000256" key="7">
    <source>
        <dbReference type="ARBA" id="ARBA00023209"/>
    </source>
</evidence>
<evidence type="ECO:0000256" key="10">
    <source>
        <dbReference type="ARBA" id="ARBA00023317"/>
    </source>
</evidence>
<feature type="region of interest" description="Disordered" evidence="12">
    <location>
        <begin position="1"/>
        <end position="39"/>
    </location>
</feature>
<gene>
    <name evidence="11" type="primary">psd</name>
    <name evidence="14" type="ORF">NCTC11190_00929</name>
</gene>
<evidence type="ECO:0000256" key="5">
    <source>
        <dbReference type="ARBA" id="ARBA00023136"/>
    </source>
</evidence>
<feature type="compositionally biased region" description="Polar residues" evidence="12">
    <location>
        <begin position="25"/>
        <end position="36"/>
    </location>
</feature>
<dbReference type="AlphaFoldDB" id="A0A379MQ02"/>
<sequence>MEPGRAERPEGTARGGTGEPEDWGENQNRNNEQNDITEPMRRYLHREGRRIITTSALIALVAAVAAVRFLPLWLSIAIVAVVLLHVLFVCRFFRVPVRSAPAEVADDSRAVLAPADGTVVAIEEVYEDEILSEKRIQVSIFMSIWNIHINWYPVSGLVEYFRHHQGKFLVAWHPKSSTDNERTTTVVRTPAGHRILFRQIAGFVARRIVSYSHDGLEAERGRECGFIKFGSRVDVFLPLGSEVCVEMGEKTTGMRTLIARLPHVPAGTE</sequence>
<evidence type="ECO:0000256" key="2">
    <source>
        <dbReference type="ARBA" id="ARBA00022516"/>
    </source>
</evidence>
<dbReference type="PANTHER" id="PTHR35809">
    <property type="entry name" value="ARCHAETIDYLSERINE DECARBOXYLASE PROENZYME-RELATED"/>
    <property type="match status" value="1"/>
</dbReference>
<evidence type="ECO:0000256" key="3">
    <source>
        <dbReference type="ARBA" id="ARBA00022793"/>
    </source>
</evidence>
<keyword evidence="3 11" id="KW-0210">Decarboxylase</keyword>
<dbReference type="EC" id="4.1.1.65" evidence="11"/>
<feature type="transmembrane region" description="Helical" evidence="13">
    <location>
        <begin position="73"/>
        <end position="93"/>
    </location>
</feature>
<keyword evidence="10 11" id="KW-0670">Pyruvate</keyword>
<dbReference type="GO" id="GO:0005886">
    <property type="term" value="C:plasma membrane"/>
    <property type="evidence" value="ECO:0007669"/>
    <property type="project" value="UniProtKB-SubCell"/>
</dbReference>
<organism evidence="14 15">
    <name type="scientific">Rikenella microfusus</name>
    <dbReference type="NCBI Taxonomy" id="28139"/>
    <lineage>
        <taxon>Bacteria</taxon>
        <taxon>Pseudomonadati</taxon>
        <taxon>Bacteroidota</taxon>
        <taxon>Bacteroidia</taxon>
        <taxon>Bacteroidales</taxon>
        <taxon>Rikenellaceae</taxon>
        <taxon>Rikenella</taxon>
    </lineage>
</organism>
<dbReference type="Pfam" id="PF02666">
    <property type="entry name" value="PS_Dcarbxylase"/>
    <property type="match status" value="1"/>
</dbReference>
<keyword evidence="6 11" id="KW-0865">Zymogen</keyword>
<evidence type="ECO:0000256" key="12">
    <source>
        <dbReference type="SAM" id="MobiDB-lite"/>
    </source>
</evidence>
<dbReference type="EMBL" id="UGVL01000001">
    <property type="protein sequence ID" value="SUE33718.1"/>
    <property type="molecule type" value="Genomic_DNA"/>
</dbReference>
<dbReference type="InterPro" id="IPR003817">
    <property type="entry name" value="PS_Dcarbxylase"/>
</dbReference>
<evidence type="ECO:0000256" key="6">
    <source>
        <dbReference type="ARBA" id="ARBA00023145"/>
    </source>
</evidence>
<dbReference type="InterPro" id="IPR033175">
    <property type="entry name" value="PSD-A"/>
</dbReference>
<keyword evidence="13" id="KW-0812">Transmembrane</keyword>
<comment type="subunit">
    <text evidence="11">Heterodimer of a large membrane-associated beta subunit and a small pyruvoyl-containing alpha subunit.</text>
</comment>
<dbReference type="Proteomes" id="UP000255233">
    <property type="component" value="Unassembled WGS sequence"/>
</dbReference>
<keyword evidence="4 11" id="KW-0443">Lipid metabolism</keyword>
<evidence type="ECO:0000256" key="8">
    <source>
        <dbReference type="ARBA" id="ARBA00023239"/>
    </source>
</evidence>
<comment type="similarity">
    <text evidence="11">Belongs to the phosphatidylserine decarboxylase family. PSD-A subfamily.</text>
</comment>
<dbReference type="GO" id="GO:0006646">
    <property type="term" value="P:phosphatidylethanolamine biosynthetic process"/>
    <property type="evidence" value="ECO:0007669"/>
    <property type="project" value="UniProtKB-UniRule"/>
</dbReference>
<proteinExistence type="inferred from homology"/>
<keyword evidence="7 11" id="KW-0594">Phospholipid biosynthesis</keyword>
<feature type="site" description="Cleavage (non-hydrolytic); by autocatalysis" evidence="11">
    <location>
        <begin position="230"/>
        <end position="231"/>
    </location>
</feature>
<keyword evidence="15" id="KW-1185">Reference proteome</keyword>
<accession>A0A379MQ02</accession>
<keyword evidence="13" id="KW-1133">Transmembrane helix</keyword>
<keyword evidence="5 11" id="KW-0472">Membrane</keyword>
<keyword evidence="1 11" id="KW-1003">Cell membrane</keyword>
<comment type="function">
    <text evidence="11">Catalyzes the formation of phosphatidylethanolamine (PtdEtn) from phosphatidylserine (PtdSer).</text>
</comment>
<feature type="chain" id="PRO_5023478484" description="Phosphatidylserine decarboxylase beta chain" evidence="11">
    <location>
        <begin position="1"/>
        <end position="230"/>
    </location>
</feature>